<dbReference type="RefSeq" id="WP_145056485.1">
    <property type="nucleotide sequence ID" value="NZ_CP036433.1"/>
</dbReference>
<dbReference type="KEGG" id="lcre:Pla8534_55800"/>
<proteinExistence type="predicted"/>
<accession>A0A518E0W5</accession>
<protein>
    <submittedName>
        <fullName evidence="2">Glyoxalase-like domain protein</fullName>
    </submittedName>
</protein>
<evidence type="ECO:0000256" key="1">
    <source>
        <dbReference type="ARBA" id="ARBA00023251"/>
    </source>
</evidence>
<dbReference type="Gene3D" id="3.10.180.10">
    <property type="entry name" value="2,3-Dihydroxybiphenyl 1,2-Dioxygenase, domain 1"/>
    <property type="match status" value="1"/>
</dbReference>
<keyword evidence="3" id="KW-1185">Reference proteome</keyword>
<dbReference type="InterPro" id="IPR000335">
    <property type="entry name" value="Bleomycin-R"/>
</dbReference>
<reference evidence="2 3" key="1">
    <citation type="submission" date="2019-02" db="EMBL/GenBank/DDBJ databases">
        <title>Deep-cultivation of Planctomycetes and their phenomic and genomic characterization uncovers novel biology.</title>
        <authorList>
            <person name="Wiegand S."/>
            <person name="Jogler M."/>
            <person name="Boedeker C."/>
            <person name="Pinto D."/>
            <person name="Vollmers J."/>
            <person name="Rivas-Marin E."/>
            <person name="Kohn T."/>
            <person name="Peeters S.H."/>
            <person name="Heuer A."/>
            <person name="Rast P."/>
            <person name="Oberbeckmann S."/>
            <person name="Bunk B."/>
            <person name="Jeske O."/>
            <person name="Meyerdierks A."/>
            <person name="Storesund J.E."/>
            <person name="Kallscheuer N."/>
            <person name="Luecker S."/>
            <person name="Lage O.M."/>
            <person name="Pohl T."/>
            <person name="Merkel B.J."/>
            <person name="Hornburger P."/>
            <person name="Mueller R.-W."/>
            <person name="Bruemmer F."/>
            <person name="Labrenz M."/>
            <person name="Spormann A.M."/>
            <person name="Op den Camp H."/>
            <person name="Overmann J."/>
            <person name="Amann R."/>
            <person name="Jetten M.S.M."/>
            <person name="Mascher T."/>
            <person name="Medema M.H."/>
            <person name="Devos D.P."/>
            <person name="Kaster A.-K."/>
            <person name="Ovreas L."/>
            <person name="Rohde M."/>
            <person name="Galperin M.Y."/>
            <person name="Jogler C."/>
        </authorList>
    </citation>
    <scope>NUCLEOTIDE SEQUENCE [LARGE SCALE GENOMIC DNA]</scope>
    <source>
        <strain evidence="2 3">Pla85_3_4</strain>
    </source>
</reference>
<dbReference type="Proteomes" id="UP000317648">
    <property type="component" value="Chromosome"/>
</dbReference>
<evidence type="ECO:0000313" key="2">
    <source>
        <dbReference type="EMBL" id="QDU97726.1"/>
    </source>
</evidence>
<sequence>MTEELAPVLYVQSAASSATWYARLGFEVQGEHRFADGLPLYMFLRRGGVILHLSEHQGDARPGTLLYLYVEDVDTIAAEFDVEITEQPWAREVHLIDPDGNRWRIGERKA</sequence>
<dbReference type="SUPFAM" id="SSF54593">
    <property type="entry name" value="Glyoxalase/Bleomycin resistance protein/Dihydroxybiphenyl dioxygenase"/>
    <property type="match status" value="1"/>
</dbReference>
<dbReference type="InterPro" id="IPR029068">
    <property type="entry name" value="Glyas_Bleomycin-R_OHBP_Dase"/>
</dbReference>
<gene>
    <name evidence="2" type="ORF">Pla8534_55800</name>
</gene>
<dbReference type="GO" id="GO:0046677">
    <property type="term" value="P:response to antibiotic"/>
    <property type="evidence" value="ECO:0007669"/>
    <property type="project" value="UniProtKB-KW"/>
</dbReference>
<dbReference type="OrthoDB" id="9803104at2"/>
<keyword evidence="1" id="KW-0046">Antibiotic resistance</keyword>
<dbReference type="EMBL" id="CP036433">
    <property type="protein sequence ID" value="QDU97726.1"/>
    <property type="molecule type" value="Genomic_DNA"/>
</dbReference>
<dbReference type="Pfam" id="PF19581">
    <property type="entry name" value="Glyoxalase_7"/>
    <property type="match status" value="1"/>
</dbReference>
<name>A0A518E0W5_9BACT</name>
<organism evidence="2 3">
    <name type="scientific">Lignipirellula cremea</name>
    <dbReference type="NCBI Taxonomy" id="2528010"/>
    <lineage>
        <taxon>Bacteria</taxon>
        <taxon>Pseudomonadati</taxon>
        <taxon>Planctomycetota</taxon>
        <taxon>Planctomycetia</taxon>
        <taxon>Pirellulales</taxon>
        <taxon>Pirellulaceae</taxon>
        <taxon>Lignipirellula</taxon>
    </lineage>
</organism>
<dbReference type="AlphaFoldDB" id="A0A518E0W5"/>
<evidence type="ECO:0000313" key="3">
    <source>
        <dbReference type="Proteomes" id="UP000317648"/>
    </source>
</evidence>